<dbReference type="AlphaFoldDB" id="A0A0H5SVN6"/>
<feature type="domain" description="HTH luxR-type" evidence="8">
    <location>
        <begin position="142"/>
        <end position="208"/>
    </location>
</feature>
<dbReference type="GO" id="GO:0000160">
    <property type="term" value="P:phosphorelay signal transduction system"/>
    <property type="evidence" value="ECO:0007669"/>
    <property type="project" value="InterPro"/>
</dbReference>
<dbReference type="SUPFAM" id="SSF52172">
    <property type="entry name" value="CheY-like"/>
    <property type="match status" value="1"/>
</dbReference>
<dbReference type="GO" id="GO:0006355">
    <property type="term" value="P:regulation of DNA-templated transcription"/>
    <property type="evidence" value="ECO:0007669"/>
    <property type="project" value="InterPro"/>
</dbReference>
<feature type="modified residue" description="4-aspartylphosphate" evidence="7">
    <location>
        <position position="54"/>
    </location>
</feature>
<evidence type="ECO:0000256" key="5">
    <source>
        <dbReference type="ARBA" id="ARBA00023163"/>
    </source>
</evidence>
<dbReference type="Gene3D" id="3.40.50.2300">
    <property type="match status" value="1"/>
</dbReference>
<organism evidence="10 11">
    <name type="scientific">Herbinix hemicellulosilytica</name>
    <dbReference type="NCBI Taxonomy" id="1564487"/>
    <lineage>
        <taxon>Bacteria</taxon>
        <taxon>Bacillati</taxon>
        <taxon>Bacillota</taxon>
        <taxon>Clostridia</taxon>
        <taxon>Lachnospirales</taxon>
        <taxon>Lachnospiraceae</taxon>
        <taxon>Herbinix</taxon>
    </lineage>
</organism>
<evidence type="ECO:0000256" key="2">
    <source>
        <dbReference type="ARBA" id="ARBA00022553"/>
    </source>
</evidence>
<dbReference type="InterPro" id="IPR039420">
    <property type="entry name" value="WalR-like"/>
</dbReference>
<dbReference type="GO" id="GO:0003677">
    <property type="term" value="F:DNA binding"/>
    <property type="evidence" value="ECO:0007669"/>
    <property type="project" value="UniProtKB-KW"/>
</dbReference>
<keyword evidence="4" id="KW-0238">DNA-binding</keyword>
<dbReference type="PRINTS" id="PR00038">
    <property type="entry name" value="HTHLUXR"/>
</dbReference>
<dbReference type="InterPro" id="IPR058245">
    <property type="entry name" value="NreC/VraR/RcsB-like_REC"/>
</dbReference>
<evidence type="ECO:0000256" key="3">
    <source>
        <dbReference type="ARBA" id="ARBA00023015"/>
    </source>
</evidence>
<dbReference type="PANTHER" id="PTHR43214">
    <property type="entry name" value="TWO-COMPONENT RESPONSE REGULATOR"/>
    <property type="match status" value="1"/>
</dbReference>
<reference evidence="10 11" key="1">
    <citation type="submission" date="2015-06" db="EMBL/GenBank/DDBJ databases">
        <authorList>
            <person name="Wibberg Daniel"/>
        </authorList>
    </citation>
    <scope>NUCLEOTIDE SEQUENCE [LARGE SCALE GENOMIC DNA]</scope>
    <source>
        <strain evidence="10 11">T3/55T</strain>
    </source>
</reference>
<evidence type="ECO:0000256" key="1">
    <source>
        <dbReference type="ARBA" id="ARBA00018672"/>
    </source>
</evidence>
<dbReference type="InterPro" id="IPR011006">
    <property type="entry name" value="CheY-like_superfamily"/>
</dbReference>
<protein>
    <recommendedName>
        <fullName evidence="1">Stage 0 sporulation protein A homolog</fullName>
    </recommendedName>
</protein>
<dbReference type="CDD" id="cd17535">
    <property type="entry name" value="REC_NarL-like"/>
    <property type="match status" value="1"/>
</dbReference>
<dbReference type="SUPFAM" id="SSF46894">
    <property type="entry name" value="C-terminal effector domain of the bipartite response regulators"/>
    <property type="match status" value="1"/>
</dbReference>
<sequence length="208" mass="23033">MIRVLLADDDAIVREGLKMILETQADMECVGAAKDGREAVELAKELKPDVVLLDIRMPVKDGIKAGKEIMDMGLSNPLLLTTFDEPELILKALQAGINGYILKNSPADRILSAIRVINSGGTVFQKDILEFIRSRISVSKPEKNMFEMLLSPRELEIAGLIAEGLSNKEIGEKLFLSNGTVRNHISAILEKTGLEHRTQIAVYYLKNF</sequence>
<dbReference type="CDD" id="cd06170">
    <property type="entry name" value="LuxR_C_like"/>
    <property type="match status" value="1"/>
</dbReference>
<evidence type="ECO:0000259" key="8">
    <source>
        <dbReference type="PROSITE" id="PS50043"/>
    </source>
</evidence>
<evidence type="ECO:0000256" key="4">
    <source>
        <dbReference type="ARBA" id="ARBA00023125"/>
    </source>
</evidence>
<dbReference type="SMART" id="SM00448">
    <property type="entry name" value="REC"/>
    <property type="match status" value="1"/>
</dbReference>
<dbReference type="OrthoDB" id="9779069at2"/>
<dbReference type="PROSITE" id="PS00622">
    <property type="entry name" value="HTH_LUXR_1"/>
    <property type="match status" value="1"/>
</dbReference>
<dbReference type="InterPro" id="IPR000792">
    <property type="entry name" value="Tscrpt_reg_LuxR_C"/>
</dbReference>
<keyword evidence="3" id="KW-0805">Transcription regulation</keyword>
<keyword evidence="11" id="KW-1185">Reference proteome</keyword>
<evidence type="ECO:0000256" key="7">
    <source>
        <dbReference type="PROSITE-ProRule" id="PRU00169"/>
    </source>
</evidence>
<dbReference type="Pfam" id="PF00072">
    <property type="entry name" value="Response_reg"/>
    <property type="match status" value="1"/>
</dbReference>
<dbReference type="SMART" id="SM00421">
    <property type="entry name" value="HTH_LUXR"/>
    <property type="match status" value="1"/>
</dbReference>
<keyword evidence="5" id="KW-0804">Transcription</keyword>
<evidence type="ECO:0000256" key="6">
    <source>
        <dbReference type="ARBA" id="ARBA00024867"/>
    </source>
</evidence>
<dbReference type="PROSITE" id="PS50043">
    <property type="entry name" value="HTH_LUXR_2"/>
    <property type="match status" value="1"/>
</dbReference>
<dbReference type="EMBL" id="CVTD020000015">
    <property type="protein sequence ID" value="CRZ34408.1"/>
    <property type="molecule type" value="Genomic_DNA"/>
</dbReference>
<dbReference type="InterPro" id="IPR016032">
    <property type="entry name" value="Sig_transdc_resp-reg_C-effctor"/>
</dbReference>
<dbReference type="Pfam" id="PF00196">
    <property type="entry name" value="GerE"/>
    <property type="match status" value="1"/>
</dbReference>
<name>A0A0H5SVN6_HERHM</name>
<feature type="domain" description="Response regulatory" evidence="9">
    <location>
        <begin position="3"/>
        <end position="118"/>
    </location>
</feature>
<dbReference type="PROSITE" id="PS50110">
    <property type="entry name" value="RESPONSE_REGULATORY"/>
    <property type="match status" value="1"/>
</dbReference>
<gene>
    <name evidence="10" type="ORF">HHT355_1206</name>
</gene>
<evidence type="ECO:0000313" key="10">
    <source>
        <dbReference type="EMBL" id="CRZ34408.1"/>
    </source>
</evidence>
<dbReference type="PANTHER" id="PTHR43214:SF40">
    <property type="entry name" value="TRANSCRIPTIONAL REGULATORY PROTEIN LNRK"/>
    <property type="match status" value="1"/>
</dbReference>
<evidence type="ECO:0000259" key="9">
    <source>
        <dbReference type="PROSITE" id="PS50110"/>
    </source>
</evidence>
<comment type="function">
    <text evidence="6">May play the central regulatory role in sporulation. It may be an element of the effector pathway responsible for the activation of sporulation genes in response to nutritional stress. Spo0A may act in concert with spo0H (a sigma factor) to control the expression of some genes that are critical to the sporulation process.</text>
</comment>
<dbReference type="InterPro" id="IPR001789">
    <property type="entry name" value="Sig_transdc_resp-reg_receiver"/>
</dbReference>
<accession>A0A0H5SVN6</accession>
<evidence type="ECO:0000313" key="11">
    <source>
        <dbReference type="Proteomes" id="UP000236497"/>
    </source>
</evidence>
<proteinExistence type="predicted"/>
<dbReference type="Proteomes" id="UP000236497">
    <property type="component" value="Unassembled WGS sequence"/>
</dbReference>
<keyword evidence="2 7" id="KW-0597">Phosphoprotein</keyword>